<reference evidence="2" key="2">
    <citation type="submission" date="2025-08" db="UniProtKB">
        <authorList>
            <consortium name="Ensembl"/>
        </authorList>
    </citation>
    <scope>IDENTIFICATION</scope>
    <source>
        <strain evidence="2">Thorbecke</strain>
    </source>
</reference>
<dbReference type="InParanoid" id="A0A5F9DHK3"/>
<reference evidence="2 3" key="1">
    <citation type="journal article" date="2011" name="Nature">
        <title>A high-resolution map of human evolutionary constraint using 29 mammals.</title>
        <authorList>
            <person name="Lindblad-Toh K."/>
            <person name="Garber M."/>
            <person name="Zuk O."/>
            <person name="Lin M.F."/>
            <person name="Parker B.J."/>
            <person name="Washietl S."/>
            <person name="Kheradpour P."/>
            <person name="Ernst J."/>
            <person name="Jordan G."/>
            <person name="Mauceli E."/>
            <person name="Ward L.D."/>
            <person name="Lowe C.B."/>
            <person name="Holloway A.K."/>
            <person name="Clamp M."/>
            <person name="Gnerre S."/>
            <person name="Alfoldi J."/>
            <person name="Beal K."/>
            <person name="Chang J."/>
            <person name="Clawson H."/>
            <person name="Cuff J."/>
            <person name="Di Palma F."/>
            <person name="Fitzgerald S."/>
            <person name="Flicek P."/>
            <person name="Guttman M."/>
            <person name="Hubisz M.J."/>
            <person name="Jaffe D.B."/>
            <person name="Jungreis I."/>
            <person name="Kent W.J."/>
            <person name="Kostka D."/>
            <person name="Lara M."/>
            <person name="Martins A.L."/>
            <person name="Massingham T."/>
            <person name="Moltke I."/>
            <person name="Raney B.J."/>
            <person name="Rasmussen M.D."/>
            <person name="Robinson J."/>
            <person name="Stark A."/>
            <person name="Vilella A.J."/>
            <person name="Wen J."/>
            <person name="Xie X."/>
            <person name="Zody M.C."/>
            <person name="Baldwin J."/>
            <person name="Bloom T."/>
            <person name="Chin C.W."/>
            <person name="Heiman D."/>
            <person name="Nicol R."/>
            <person name="Nusbaum C."/>
            <person name="Young S."/>
            <person name="Wilkinson J."/>
            <person name="Worley K.C."/>
            <person name="Kovar C.L."/>
            <person name="Muzny D.M."/>
            <person name="Gibbs R.A."/>
            <person name="Cree A."/>
            <person name="Dihn H.H."/>
            <person name="Fowler G."/>
            <person name="Jhangiani S."/>
            <person name="Joshi V."/>
            <person name="Lee S."/>
            <person name="Lewis L.R."/>
            <person name="Nazareth L.V."/>
            <person name="Okwuonu G."/>
            <person name="Santibanez J."/>
            <person name="Warren W.C."/>
            <person name="Mardis E.R."/>
            <person name="Weinstock G.M."/>
            <person name="Wilson R.K."/>
            <person name="Delehaunty K."/>
            <person name="Dooling D."/>
            <person name="Fronik C."/>
            <person name="Fulton L."/>
            <person name="Fulton B."/>
            <person name="Graves T."/>
            <person name="Minx P."/>
            <person name="Sodergren E."/>
            <person name="Birney E."/>
            <person name="Margulies E.H."/>
            <person name="Herrero J."/>
            <person name="Green E.D."/>
            <person name="Haussler D."/>
            <person name="Siepel A."/>
            <person name="Goldman N."/>
            <person name="Pollard K.S."/>
            <person name="Pedersen J.S."/>
            <person name="Lander E.S."/>
            <person name="Kellis M."/>
        </authorList>
    </citation>
    <scope>NUCLEOTIDE SEQUENCE [LARGE SCALE GENOMIC DNA]</scope>
    <source>
        <strain evidence="3">Thorbecke</strain>
    </source>
</reference>
<protein>
    <submittedName>
        <fullName evidence="2">Uncharacterized protein</fullName>
    </submittedName>
</protein>
<proteinExistence type="predicted"/>
<accession>A0A5F9DHK3</accession>
<organism evidence="2 3">
    <name type="scientific">Oryctolagus cuniculus</name>
    <name type="common">Rabbit</name>
    <dbReference type="NCBI Taxonomy" id="9986"/>
    <lineage>
        <taxon>Eukaryota</taxon>
        <taxon>Metazoa</taxon>
        <taxon>Chordata</taxon>
        <taxon>Craniata</taxon>
        <taxon>Vertebrata</taxon>
        <taxon>Euteleostomi</taxon>
        <taxon>Mammalia</taxon>
        <taxon>Eutheria</taxon>
        <taxon>Euarchontoglires</taxon>
        <taxon>Glires</taxon>
        <taxon>Lagomorpha</taxon>
        <taxon>Leporidae</taxon>
        <taxon>Oryctolagus</taxon>
    </lineage>
</organism>
<dbReference type="Proteomes" id="UP000001811">
    <property type="component" value="Unplaced"/>
</dbReference>
<feature type="region of interest" description="Disordered" evidence="1">
    <location>
        <begin position="1"/>
        <end position="52"/>
    </location>
</feature>
<dbReference type="Ensembl" id="ENSOCUT00000044453.1">
    <property type="protein sequence ID" value="ENSOCUP00000045092.1"/>
    <property type="gene ID" value="ENSOCUG00000032859.1"/>
</dbReference>
<reference evidence="2" key="3">
    <citation type="submission" date="2025-09" db="UniProtKB">
        <authorList>
            <consortium name="Ensembl"/>
        </authorList>
    </citation>
    <scope>IDENTIFICATION</scope>
    <source>
        <strain evidence="2">Thorbecke</strain>
    </source>
</reference>
<dbReference type="Bgee" id="ENSOCUG00000032859">
    <property type="expression patterns" value="Expressed in skeletal muscle tissue and 16 other cell types or tissues"/>
</dbReference>
<name>A0A5F9DHK3_RABIT</name>
<sequence length="52" mass="5324">MASAALRVAGRQLSQRSGAGAPVLLRQVRGGPSPGRREGLHSRVPFTGRGSG</sequence>
<keyword evidence="3" id="KW-1185">Reference proteome</keyword>
<dbReference type="AlphaFoldDB" id="A0A5F9DHK3"/>
<evidence type="ECO:0000313" key="3">
    <source>
        <dbReference type="Proteomes" id="UP000001811"/>
    </source>
</evidence>
<evidence type="ECO:0000313" key="2">
    <source>
        <dbReference type="Ensembl" id="ENSOCUP00000045092.1"/>
    </source>
</evidence>
<dbReference type="STRING" id="9986.ENSOCUP00000045092"/>
<evidence type="ECO:0000256" key="1">
    <source>
        <dbReference type="SAM" id="MobiDB-lite"/>
    </source>
</evidence>